<dbReference type="CDD" id="cd02932">
    <property type="entry name" value="OYE_YqiM_FMN"/>
    <property type="match status" value="1"/>
</dbReference>
<evidence type="ECO:0000256" key="2">
    <source>
        <dbReference type="ARBA" id="ARBA00022630"/>
    </source>
</evidence>
<evidence type="ECO:0000313" key="7">
    <source>
        <dbReference type="EMBL" id="MQQ99626.1"/>
    </source>
</evidence>
<evidence type="ECO:0000313" key="8">
    <source>
        <dbReference type="Proteomes" id="UP000451565"/>
    </source>
</evidence>
<gene>
    <name evidence="7" type="ORF">GEV47_02865</name>
</gene>
<keyword evidence="4" id="KW-0521">NADP</keyword>
<dbReference type="GO" id="GO:0003959">
    <property type="term" value="F:NADPH dehydrogenase activity"/>
    <property type="evidence" value="ECO:0007669"/>
    <property type="project" value="InterPro"/>
</dbReference>
<organism evidence="7 8">
    <name type="scientific">Glaciimonas soli</name>
    <dbReference type="NCBI Taxonomy" id="2590999"/>
    <lineage>
        <taxon>Bacteria</taxon>
        <taxon>Pseudomonadati</taxon>
        <taxon>Pseudomonadota</taxon>
        <taxon>Betaproteobacteria</taxon>
        <taxon>Burkholderiales</taxon>
        <taxon>Oxalobacteraceae</taxon>
        <taxon>Glaciimonas</taxon>
    </lineage>
</organism>
<dbReference type="Gene3D" id="3.20.20.70">
    <property type="entry name" value="Aldolase class I"/>
    <property type="match status" value="1"/>
</dbReference>
<keyword evidence="3" id="KW-0288">FMN</keyword>
<keyword evidence="8" id="KW-1185">Reference proteome</keyword>
<keyword evidence="5" id="KW-0560">Oxidoreductase</keyword>
<dbReference type="InterPro" id="IPR044152">
    <property type="entry name" value="YqjM-like"/>
</dbReference>
<dbReference type="AlphaFoldDB" id="A0A843YNR6"/>
<evidence type="ECO:0000259" key="6">
    <source>
        <dbReference type="Pfam" id="PF00724"/>
    </source>
</evidence>
<accession>A0A843YNR6</accession>
<dbReference type="PANTHER" id="PTHR43303">
    <property type="entry name" value="NADPH DEHYDROGENASE C23G7.10C-RELATED"/>
    <property type="match status" value="1"/>
</dbReference>
<dbReference type="Proteomes" id="UP000451565">
    <property type="component" value="Unassembled WGS sequence"/>
</dbReference>
<dbReference type="GO" id="GO:0050661">
    <property type="term" value="F:NADP binding"/>
    <property type="evidence" value="ECO:0007669"/>
    <property type="project" value="InterPro"/>
</dbReference>
<protein>
    <submittedName>
        <fullName evidence="7">Oxidoreductase</fullName>
    </submittedName>
</protein>
<dbReference type="PANTHER" id="PTHR43303:SF4">
    <property type="entry name" value="NADPH DEHYDROGENASE C23G7.10C-RELATED"/>
    <property type="match status" value="1"/>
</dbReference>
<evidence type="ECO:0000256" key="5">
    <source>
        <dbReference type="ARBA" id="ARBA00023002"/>
    </source>
</evidence>
<dbReference type="RefSeq" id="WP_153233186.1">
    <property type="nucleotide sequence ID" value="NZ_WINI01000001.1"/>
</dbReference>
<dbReference type="OrthoDB" id="8521686at2"/>
<sequence length="368" mass="40131">MSKLFSPLTLRSVSLPNRIAVAPMCQYSSKDGFANDWHLVHLGSRAVGGAGLIITEAAAIVPEGRISPQDLGIWKDEHIAPLRRITHFLEQQGTVAGIQLAHAGRKASVYRPWEEQQGYVPTTSGGWPTVGPSALAFDPTYDTPHALTAEEIQGVVQAFVAAAKRALTAGFKIVEIHAAHGYLLHQFLSPISNTRTDQYGGSFDNRIRLVMEVTTAVRAVWPQDLPLFVRLSATDWVEGGWNADETVALSRLLRTAGVDLVDVSSGGNILANIPVGPGYQTQFAERVRKEADIPSGAVGMITSAIQAEHILHTGQADLVLLARELLRDPYWPLHAANELNDLTSWPPQYARATSRKMPIRPDVDFSKE</sequence>
<dbReference type="InterPro" id="IPR013785">
    <property type="entry name" value="Aldolase_TIM"/>
</dbReference>
<dbReference type="SUPFAM" id="SSF51395">
    <property type="entry name" value="FMN-linked oxidoreductases"/>
    <property type="match status" value="1"/>
</dbReference>
<comment type="caution">
    <text evidence="7">The sequence shown here is derived from an EMBL/GenBank/DDBJ whole genome shotgun (WGS) entry which is preliminary data.</text>
</comment>
<evidence type="ECO:0000256" key="3">
    <source>
        <dbReference type="ARBA" id="ARBA00022643"/>
    </source>
</evidence>
<name>A0A843YNR6_9BURK</name>
<evidence type="ECO:0000256" key="4">
    <source>
        <dbReference type="ARBA" id="ARBA00022857"/>
    </source>
</evidence>
<keyword evidence="2" id="KW-0285">Flavoprotein</keyword>
<feature type="domain" description="NADH:flavin oxidoreductase/NADH oxidase N-terminal" evidence="6">
    <location>
        <begin position="3"/>
        <end position="340"/>
    </location>
</feature>
<reference evidence="7 8" key="1">
    <citation type="submission" date="2019-10" db="EMBL/GenBank/DDBJ databases">
        <title>Glaciimonas soli sp. nov., a psychrophilic bacterium isolated from the forest soil of a high elevation mountain in Taiwan.</title>
        <authorList>
            <person name="Wang L.-T."/>
            <person name="Shieh W.Y."/>
        </authorList>
    </citation>
    <scope>NUCLEOTIDE SEQUENCE [LARGE SCALE GENOMIC DNA]</scope>
    <source>
        <strain evidence="7 8">GS1</strain>
    </source>
</reference>
<dbReference type="Pfam" id="PF00724">
    <property type="entry name" value="Oxidored_FMN"/>
    <property type="match status" value="1"/>
</dbReference>
<dbReference type="InterPro" id="IPR001155">
    <property type="entry name" value="OxRdtase_FMN_N"/>
</dbReference>
<dbReference type="EMBL" id="WINI01000001">
    <property type="protein sequence ID" value="MQQ99626.1"/>
    <property type="molecule type" value="Genomic_DNA"/>
</dbReference>
<dbReference type="GO" id="GO:0010181">
    <property type="term" value="F:FMN binding"/>
    <property type="evidence" value="ECO:0007669"/>
    <property type="project" value="InterPro"/>
</dbReference>
<comment type="cofactor">
    <cofactor evidence="1">
        <name>FMN</name>
        <dbReference type="ChEBI" id="CHEBI:58210"/>
    </cofactor>
</comment>
<proteinExistence type="predicted"/>
<evidence type="ECO:0000256" key="1">
    <source>
        <dbReference type="ARBA" id="ARBA00001917"/>
    </source>
</evidence>